<dbReference type="SUPFAM" id="SSF50475">
    <property type="entry name" value="FMN-binding split barrel"/>
    <property type="match status" value="1"/>
</dbReference>
<keyword evidence="2" id="KW-1185">Reference proteome</keyword>
<evidence type="ECO:0000313" key="2">
    <source>
        <dbReference type="Proteomes" id="UP000653099"/>
    </source>
</evidence>
<comment type="caution">
    <text evidence="1">The sequence shown here is derived from an EMBL/GenBank/DDBJ whole genome shotgun (WGS) entry which is preliminary data.</text>
</comment>
<dbReference type="Pfam" id="PF12900">
    <property type="entry name" value="Pyridox_ox_2"/>
    <property type="match status" value="1"/>
</dbReference>
<dbReference type="EMBL" id="BMOC01000020">
    <property type="protein sequence ID" value="GGJ14855.1"/>
    <property type="molecule type" value="Genomic_DNA"/>
</dbReference>
<dbReference type="InterPro" id="IPR024747">
    <property type="entry name" value="Pyridox_Oxase-rel"/>
</dbReference>
<accession>A0A830EQV2</accession>
<reference evidence="1" key="1">
    <citation type="journal article" date="2014" name="Int. J. Syst. Evol. Microbiol.">
        <title>Complete genome sequence of Corynebacterium casei LMG S-19264T (=DSM 44701T), isolated from a smear-ripened cheese.</title>
        <authorList>
            <consortium name="US DOE Joint Genome Institute (JGI-PGF)"/>
            <person name="Walter F."/>
            <person name="Albersmeier A."/>
            <person name="Kalinowski J."/>
            <person name="Ruckert C."/>
        </authorList>
    </citation>
    <scope>NUCLEOTIDE SEQUENCE</scope>
    <source>
        <strain evidence="1">JCM 14359</strain>
    </source>
</reference>
<gene>
    <name evidence="1" type="ORF">GCM10008995_25950</name>
</gene>
<dbReference type="Proteomes" id="UP000653099">
    <property type="component" value="Unassembled WGS sequence"/>
</dbReference>
<name>A0A830EQV2_9EURY</name>
<protein>
    <submittedName>
        <fullName evidence="1">Uncharacterized protein</fullName>
    </submittedName>
</protein>
<dbReference type="RefSeq" id="WP_188788102.1">
    <property type="nucleotide sequence ID" value="NZ_BMOC01000020.1"/>
</dbReference>
<sequence length="97" mass="11137">MQRSEHADAARFLVYNVYTTFNWRSVLLTGTIERVPGGERAAIEEELDLSWRPELFEQDPSRVNVGLYRFETTDQSGIKQLERQLEFGADSSAAIKK</sequence>
<organism evidence="1 2">
    <name type="scientific">Halobellus salinus</name>
    <dbReference type="NCBI Taxonomy" id="931585"/>
    <lineage>
        <taxon>Archaea</taxon>
        <taxon>Methanobacteriati</taxon>
        <taxon>Methanobacteriota</taxon>
        <taxon>Stenosarchaea group</taxon>
        <taxon>Halobacteria</taxon>
        <taxon>Halobacteriales</taxon>
        <taxon>Haloferacaceae</taxon>
        <taxon>Halobellus</taxon>
    </lineage>
</organism>
<reference evidence="1" key="2">
    <citation type="submission" date="2020-09" db="EMBL/GenBank/DDBJ databases">
        <authorList>
            <person name="Sun Q."/>
            <person name="Ohkuma M."/>
        </authorList>
    </citation>
    <scope>NUCLEOTIDE SEQUENCE</scope>
    <source>
        <strain evidence="1">JCM 14359</strain>
    </source>
</reference>
<evidence type="ECO:0000313" key="1">
    <source>
        <dbReference type="EMBL" id="GGJ14855.1"/>
    </source>
</evidence>
<dbReference type="AlphaFoldDB" id="A0A830EQV2"/>
<dbReference type="OrthoDB" id="288110at2157"/>
<proteinExistence type="predicted"/>